<feature type="transmembrane region" description="Helical" evidence="7">
    <location>
        <begin position="164"/>
        <end position="186"/>
    </location>
</feature>
<dbReference type="SUPFAM" id="SSF103473">
    <property type="entry name" value="MFS general substrate transporter"/>
    <property type="match status" value="1"/>
</dbReference>
<evidence type="ECO:0000313" key="10">
    <source>
        <dbReference type="Proteomes" id="UP000054695"/>
    </source>
</evidence>
<feature type="domain" description="Major facilitator superfamily (MFS) profile" evidence="8">
    <location>
        <begin position="5"/>
        <end position="389"/>
    </location>
</feature>
<dbReference type="Proteomes" id="UP000054695">
    <property type="component" value="Unassembled WGS sequence"/>
</dbReference>
<evidence type="ECO:0000256" key="7">
    <source>
        <dbReference type="SAM" id="Phobius"/>
    </source>
</evidence>
<keyword evidence="4 7" id="KW-0812">Transmembrane</keyword>
<evidence type="ECO:0000256" key="4">
    <source>
        <dbReference type="ARBA" id="ARBA00022692"/>
    </source>
</evidence>
<reference evidence="9 10" key="1">
    <citation type="submission" date="2015-11" db="EMBL/GenBank/DDBJ databases">
        <title>Genomic analysis of 38 Legionella species identifies large and diverse effector repertoires.</title>
        <authorList>
            <person name="Burstein D."/>
            <person name="Amaro F."/>
            <person name="Zusman T."/>
            <person name="Lifshitz Z."/>
            <person name="Cohen O."/>
            <person name="Gilbert J.A."/>
            <person name="Pupko T."/>
            <person name="Shuman H.A."/>
            <person name="Segal G."/>
        </authorList>
    </citation>
    <scope>NUCLEOTIDE SEQUENCE [LARGE SCALE GENOMIC DNA]</scope>
    <source>
        <strain evidence="9 10">WIGA</strain>
    </source>
</reference>
<sequence>MPKSLQPLILTSQFFMILALEMTNPFLSLLIASQNEGSLQDAVFYSMLGFILPMLANIIMAPIWGIAADRYGYKSMLMRASWALVFTQLAMMFAPSLFWILTIRVFQGAFAGFIVSMQTYSLSLCEWHHKSRQLARLQSAKAIATTLAGFIGGIILAATNYQGLYGIATVICLAITLIMYYYLPAVQKKANKNLDQKRNRLRVDSKPIYFLCFLITLTQVIKFLPDPGLSLFINDSFSHNLVLIGLLYSLPAAGMLASSEWCGRQFDQCRSDISLVHGYLVRYSILGLILMLCQASTSNLFLFACFRILWGVVLAALLPALCALLSDRYSLPGYALGLANSFAKLGNLIGLLLGGMLMNWLSYSALFVILASFYGLFALFVAGFHGFFINPDPVPQISNTYSDRTS</sequence>
<feature type="transmembrane region" description="Helical" evidence="7">
    <location>
        <begin position="333"/>
        <end position="357"/>
    </location>
</feature>
<dbReference type="PATRIC" id="fig|447.4.peg.908"/>
<comment type="subcellular location">
    <subcellularLocation>
        <location evidence="1">Cell membrane</location>
        <topology evidence="1">Multi-pass membrane protein</topology>
    </subcellularLocation>
</comment>
<dbReference type="Gene3D" id="1.20.1250.20">
    <property type="entry name" value="MFS general substrate transporter like domains"/>
    <property type="match status" value="2"/>
</dbReference>
<dbReference type="Pfam" id="PF07690">
    <property type="entry name" value="MFS_1"/>
    <property type="match status" value="1"/>
</dbReference>
<dbReference type="InterPro" id="IPR020846">
    <property type="entry name" value="MFS_dom"/>
</dbReference>
<keyword evidence="2" id="KW-0813">Transport</keyword>
<dbReference type="AlphaFoldDB" id="A0A0W0RW85"/>
<evidence type="ECO:0000256" key="3">
    <source>
        <dbReference type="ARBA" id="ARBA00022475"/>
    </source>
</evidence>
<dbReference type="STRING" id="447.Lboz_0841"/>
<dbReference type="InterPro" id="IPR011701">
    <property type="entry name" value="MFS"/>
</dbReference>
<feature type="transmembrane region" description="Helical" evidence="7">
    <location>
        <begin position="80"/>
        <end position="100"/>
    </location>
</feature>
<dbReference type="PROSITE" id="PS50850">
    <property type="entry name" value="MFS"/>
    <property type="match status" value="1"/>
</dbReference>
<evidence type="ECO:0000256" key="6">
    <source>
        <dbReference type="ARBA" id="ARBA00023136"/>
    </source>
</evidence>
<feature type="transmembrane region" description="Helical" evidence="7">
    <location>
        <begin position="308"/>
        <end position="326"/>
    </location>
</feature>
<dbReference type="PANTHER" id="PTHR43414">
    <property type="entry name" value="MULTIDRUG RESISTANCE PROTEIN MDTG"/>
    <property type="match status" value="1"/>
</dbReference>
<evidence type="ECO:0000259" key="8">
    <source>
        <dbReference type="PROSITE" id="PS50850"/>
    </source>
</evidence>
<dbReference type="PANTHER" id="PTHR43414:SF6">
    <property type="entry name" value="MULTIDRUG RESISTANCE PROTEIN MDTG"/>
    <property type="match status" value="1"/>
</dbReference>
<feature type="transmembrane region" description="Helical" evidence="7">
    <location>
        <begin position="237"/>
        <end position="258"/>
    </location>
</feature>
<keyword evidence="3" id="KW-1003">Cell membrane</keyword>
<dbReference type="RefSeq" id="WP_058458535.1">
    <property type="nucleotide sequence ID" value="NZ_CAAAIY010000023.1"/>
</dbReference>
<evidence type="ECO:0000256" key="2">
    <source>
        <dbReference type="ARBA" id="ARBA00022448"/>
    </source>
</evidence>
<comment type="caution">
    <text evidence="9">The sequence shown here is derived from an EMBL/GenBank/DDBJ whole genome shotgun (WGS) entry which is preliminary data.</text>
</comment>
<evidence type="ECO:0000313" key="9">
    <source>
        <dbReference type="EMBL" id="KTC75408.1"/>
    </source>
</evidence>
<protein>
    <submittedName>
        <fullName evidence="9">Multidrug resistance efflux pump</fullName>
    </submittedName>
</protein>
<keyword evidence="5 7" id="KW-1133">Transmembrane helix</keyword>
<accession>A0A0W0RW85</accession>
<name>A0A0W0RW85_LEGBO</name>
<evidence type="ECO:0000256" key="5">
    <source>
        <dbReference type="ARBA" id="ARBA00022989"/>
    </source>
</evidence>
<evidence type="ECO:0000256" key="1">
    <source>
        <dbReference type="ARBA" id="ARBA00004651"/>
    </source>
</evidence>
<feature type="transmembrane region" description="Helical" evidence="7">
    <location>
        <begin position="363"/>
        <end position="388"/>
    </location>
</feature>
<dbReference type="OrthoDB" id="65739at2"/>
<proteinExistence type="predicted"/>
<feature type="transmembrane region" description="Helical" evidence="7">
    <location>
        <begin position="139"/>
        <end position="158"/>
    </location>
</feature>
<organism evidence="9 10">
    <name type="scientific">Legionella bozemanae</name>
    <name type="common">Fluoribacter bozemanae</name>
    <dbReference type="NCBI Taxonomy" id="447"/>
    <lineage>
        <taxon>Bacteria</taxon>
        <taxon>Pseudomonadati</taxon>
        <taxon>Pseudomonadota</taxon>
        <taxon>Gammaproteobacteria</taxon>
        <taxon>Legionellales</taxon>
        <taxon>Legionellaceae</taxon>
        <taxon>Legionella</taxon>
    </lineage>
</organism>
<dbReference type="EMBL" id="LNXU01000010">
    <property type="protein sequence ID" value="KTC75408.1"/>
    <property type="molecule type" value="Genomic_DNA"/>
</dbReference>
<feature type="transmembrane region" description="Helical" evidence="7">
    <location>
        <begin position="42"/>
        <end position="68"/>
    </location>
</feature>
<feature type="transmembrane region" description="Helical" evidence="7">
    <location>
        <begin position="207"/>
        <end position="225"/>
    </location>
</feature>
<feature type="transmembrane region" description="Helical" evidence="7">
    <location>
        <begin position="279"/>
        <end position="302"/>
    </location>
</feature>
<keyword evidence="6 7" id="KW-0472">Membrane</keyword>
<dbReference type="InterPro" id="IPR036259">
    <property type="entry name" value="MFS_trans_sf"/>
</dbReference>
<keyword evidence="10" id="KW-1185">Reference proteome</keyword>
<dbReference type="GO" id="GO:0022857">
    <property type="term" value="F:transmembrane transporter activity"/>
    <property type="evidence" value="ECO:0007669"/>
    <property type="project" value="InterPro"/>
</dbReference>
<dbReference type="GO" id="GO:0005886">
    <property type="term" value="C:plasma membrane"/>
    <property type="evidence" value="ECO:0007669"/>
    <property type="project" value="UniProtKB-SubCell"/>
</dbReference>
<gene>
    <name evidence="9" type="ORF">Lboz_0841</name>
</gene>